<organism evidence="6 7">
    <name type="scientific">Rhodococcus aetherivorans</name>
    <dbReference type="NCBI Taxonomy" id="191292"/>
    <lineage>
        <taxon>Bacteria</taxon>
        <taxon>Bacillati</taxon>
        <taxon>Actinomycetota</taxon>
        <taxon>Actinomycetes</taxon>
        <taxon>Mycobacteriales</taxon>
        <taxon>Nocardiaceae</taxon>
        <taxon>Rhodococcus</taxon>
    </lineage>
</organism>
<dbReference type="GO" id="GO:0005524">
    <property type="term" value="F:ATP binding"/>
    <property type="evidence" value="ECO:0007669"/>
    <property type="project" value="UniProtKB-KW"/>
</dbReference>
<dbReference type="InterPro" id="IPR002197">
    <property type="entry name" value="HTH_Fis"/>
</dbReference>
<evidence type="ECO:0000259" key="5">
    <source>
        <dbReference type="PROSITE" id="PS50045"/>
    </source>
</evidence>
<dbReference type="PANTHER" id="PTHR32071:SF122">
    <property type="entry name" value="SIGMA FACTOR"/>
    <property type="match status" value="1"/>
</dbReference>
<dbReference type="RefSeq" id="WP_192379063.1">
    <property type="nucleotide sequence ID" value="NZ_CP106984.1"/>
</dbReference>
<dbReference type="InterPro" id="IPR025662">
    <property type="entry name" value="Sigma_54_int_dom_ATP-bd_1"/>
</dbReference>
<dbReference type="CDD" id="cd00009">
    <property type="entry name" value="AAA"/>
    <property type="match status" value="1"/>
</dbReference>
<dbReference type="InterPro" id="IPR029016">
    <property type="entry name" value="GAF-like_dom_sf"/>
</dbReference>
<dbReference type="Gene3D" id="1.10.8.60">
    <property type="match status" value="1"/>
</dbReference>
<dbReference type="InterPro" id="IPR003593">
    <property type="entry name" value="AAA+_ATPase"/>
</dbReference>
<evidence type="ECO:0000256" key="1">
    <source>
        <dbReference type="ARBA" id="ARBA00022741"/>
    </source>
</evidence>
<dbReference type="Gene3D" id="1.10.10.60">
    <property type="entry name" value="Homeodomain-like"/>
    <property type="match status" value="1"/>
</dbReference>
<dbReference type="InterPro" id="IPR002078">
    <property type="entry name" value="Sigma_54_int"/>
</dbReference>
<dbReference type="PRINTS" id="PR01590">
    <property type="entry name" value="HTHFIS"/>
</dbReference>
<dbReference type="AlphaFoldDB" id="A0AA46P8X3"/>
<dbReference type="Gene3D" id="3.30.450.40">
    <property type="match status" value="1"/>
</dbReference>
<dbReference type="Pfam" id="PF02954">
    <property type="entry name" value="HTH_8"/>
    <property type="match status" value="1"/>
</dbReference>
<keyword evidence="6" id="KW-0614">Plasmid</keyword>
<feature type="domain" description="Sigma-54 factor interaction" evidence="5">
    <location>
        <begin position="301"/>
        <end position="493"/>
    </location>
</feature>
<proteinExistence type="predicted"/>
<dbReference type="InterPro" id="IPR027417">
    <property type="entry name" value="P-loop_NTPase"/>
</dbReference>
<dbReference type="Pfam" id="PF14532">
    <property type="entry name" value="Sigma54_activ_2"/>
    <property type="match status" value="1"/>
</dbReference>
<protein>
    <submittedName>
        <fullName evidence="6">Sigma 54-interacting transcriptional regulator</fullName>
    </submittedName>
</protein>
<dbReference type="GO" id="GO:0043565">
    <property type="term" value="F:sequence-specific DNA binding"/>
    <property type="evidence" value="ECO:0007669"/>
    <property type="project" value="InterPro"/>
</dbReference>
<dbReference type="PROSITE" id="PS00675">
    <property type="entry name" value="SIGMA54_INTERACT_1"/>
    <property type="match status" value="1"/>
</dbReference>
<dbReference type="SUPFAM" id="SSF55781">
    <property type="entry name" value="GAF domain-like"/>
    <property type="match status" value="1"/>
</dbReference>
<dbReference type="SUPFAM" id="SSF52540">
    <property type="entry name" value="P-loop containing nucleoside triphosphate hydrolases"/>
    <property type="match status" value="1"/>
</dbReference>
<dbReference type="GO" id="GO:0006355">
    <property type="term" value="P:regulation of DNA-templated transcription"/>
    <property type="evidence" value="ECO:0007669"/>
    <property type="project" value="InterPro"/>
</dbReference>
<evidence type="ECO:0000256" key="3">
    <source>
        <dbReference type="ARBA" id="ARBA00023015"/>
    </source>
</evidence>
<evidence type="ECO:0000313" key="7">
    <source>
        <dbReference type="Proteomes" id="UP001163947"/>
    </source>
</evidence>
<dbReference type="Pfam" id="PF25601">
    <property type="entry name" value="AAA_lid_14"/>
    <property type="match status" value="1"/>
</dbReference>
<keyword evidence="1" id="KW-0547">Nucleotide-binding</keyword>
<gene>
    <name evidence="6" type="ORF">OCS65_28970</name>
</gene>
<name>A0AA46P8X3_9NOCA</name>
<dbReference type="Proteomes" id="UP001163947">
    <property type="component" value="Plasmid pN1"/>
</dbReference>
<geneLocation type="plasmid" evidence="6 7">
    <name>pN1</name>
</geneLocation>
<reference evidence="6" key="1">
    <citation type="submission" date="2022-09" db="EMBL/GenBank/DDBJ databases">
        <title>The genome sequence of Rhodococcus aetherivorans N1.</title>
        <authorList>
            <person name="Jiang W."/>
        </authorList>
    </citation>
    <scope>NUCLEOTIDE SEQUENCE</scope>
    <source>
        <strain evidence="6">N1</strain>
        <plasmid evidence="6">pN1</plasmid>
    </source>
</reference>
<dbReference type="InterPro" id="IPR058031">
    <property type="entry name" value="AAA_lid_NorR"/>
</dbReference>
<dbReference type="GeneID" id="83624541"/>
<dbReference type="PANTHER" id="PTHR32071">
    <property type="entry name" value="TRANSCRIPTIONAL REGULATORY PROTEIN"/>
    <property type="match status" value="1"/>
</dbReference>
<sequence>MRPEIEQSWRRCLAMGVTPDSSPLRYIDDAPTDPKLVRAARPVLDRLADQLADAPVTILLASQDATIVDRRAGQRSLLGRLDRAQVAPGFIFAEECAGTNGIGTALEERKAFRVRGEEHLLESLHPLACVGSPIVDPVSRAVTGIVDITCQVDDVNELMAPLVLSAVRDIEERLFALSARSEQNLLREYMRSKRRGHAAVVAMSRDTVIATPTVSRLMDSTDQMMIWDWISTHLAAKDEWEGPLRFAEGIDVRVHARRVGESTDPLSAIIELRPLASPAPPRPRARLAPAAPAGAAPATRIAGRSLAAHRLQDRVDEIAATVAPVLIIGESGVGKTHLARQIQHRWGPNAPVPSVDASTLTPSAVAELRARLSGSFACILEHLDEVPDDAVAPTRRLLDAAVELGAPVIATATSSTPDDLRHQVQTHVRRSVCIPPLRQRIEDLTDLARELLAAEFPDRPTPQLQPAAHRALIDHHWPGNLRELASVLSTAAARSMGFDIKLEHLPADYRTLGAGRRLTSLERTEREAIVRALDESDGNKSLAAHRLGVARSTLYRKIRALGLENETFGS</sequence>
<accession>A0AA46P8X3</accession>
<keyword evidence="3" id="KW-0805">Transcription regulation</keyword>
<dbReference type="InterPro" id="IPR009057">
    <property type="entry name" value="Homeodomain-like_sf"/>
</dbReference>
<evidence type="ECO:0000256" key="2">
    <source>
        <dbReference type="ARBA" id="ARBA00022840"/>
    </source>
</evidence>
<evidence type="ECO:0000313" key="6">
    <source>
        <dbReference type="EMBL" id="UYF97290.1"/>
    </source>
</evidence>
<dbReference type="SUPFAM" id="SSF46689">
    <property type="entry name" value="Homeodomain-like"/>
    <property type="match status" value="1"/>
</dbReference>
<evidence type="ECO:0000256" key="4">
    <source>
        <dbReference type="ARBA" id="ARBA00023163"/>
    </source>
</evidence>
<dbReference type="Gene3D" id="3.40.50.300">
    <property type="entry name" value="P-loop containing nucleotide triphosphate hydrolases"/>
    <property type="match status" value="1"/>
</dbReference>
<keyword evidence="2" id="KW-0067">ATP-binding</keyword>
<dbReference type="SMART" id="SM00382">
    <property type="entry name" value="AAA"/>
    <property type="match status" value="1"/>
</dbReference>
<dbReference type="PROSITE" id="PS50045">
    <property type="entry name" value="SIGMA54_INTERACT_4"/>
    <property type="match status" value="1"/>
</dbReference>
<keyword evidence="4" id="KW-0804">Transcription</keyword>
<dbReference type="EMBL" id="CP106984">
    <property type="protein sequence ID" value="UYF97290.1"/>
    <property type="molecule type" value="Genomic_DNA"/>
</dbReference>